<dbReference type="AlphaFoldDB" id="Q1N3F0"/>
<dbReference type="PANTHER" id="PTHR42943">
    <property type="entry name" value="GLUTATHIONE S-TRANSFERASE KAPPA"/>
    <property type="match status" value="1"/>
</dbReference>
<sequence length="423" mass="49517">MSIKSMIMPYIAAMISSPSWRNRRRRWAARKRKLLRRQPTLTVFIHINDPYSYLLLQVLPRFVRRYHLKLVIKPILERQGDMFPELRMWQGYALQDAQFLAKLYELKAPREITLDDEQIELASRKLLEKGDNVLEILKVYEQCYNNEMTSDRSIANPVSQLRANEQSLAKLGHYSSAMIYFESEWYWGVDRLDHLERRLNELGLNASPAKVEFVKTYDGLMKTPCQHPQDFELDFYWSARSPYSYIALRRTIEFAHFHQLQLNIKPVLPMVMRDLPVPANKKMYIFFDTKREAQKLGIPYGKVADPLGKAVENCYALLEFARQQDKLETYLLSFANGVNSEGIHGERFSGMEKIVERAGLDWQMAKPLTKSDDWRAEINENLQALYELELWGVPSYHLKSQNSDDVIAWGQDRLAALEQALLK</sequence>
<dbReference type="GO" id="GO:0016491">
    <property type="term" value="F:oxidoreductase activity"/>
    <property type="evidence" value="ECO:0007669"/>
    <property type="project" value="InterPro"/>
</dbReference>
<organism evidence="2 3">
    <name type="scientific">Bermanella marisrubri</name>
    <dbReference type="NCBI Taxonomy" id="207949"/>
    <lineage>
        <taxon>Bacteria</taxon>
        <taxon>Pseudomonadati</taxon>
        <taxon>Pseudomonadota</taxon>
        <taxon>Gammaproteobacteria</taxon>
        <taxon>Oceanospirillales</taxon>
        <taxon>Oceanospirillaceae</taxon>
        <taxon>Bermanella</taxon>
    </lineage>
</organism>
<evidence type="ECO:0000313" key="2">
    <source>
        <dbReference type="EMBL" id="EAT12641.1"/>
    </source>
</evidence>
<accession>Q1N3F0</accession>
<dbReference type="InterPro" id="IPR051924">
    <property type="entry name" value="GST_Kappa/NadH"/>
</dbReference>
<dbReference type="OrthoDB" id="5244108at2"/>
<protein>
    <submittedName>
        <fullName evidence="2">DSBA-like thioredoxin domain protein</fullName>
    </submittedName>
</protein>
<dbReference type="RefSeq" id="WP_007018430.1">
    <property type="nucleotide sequence ID" value="NZ_CH724117.1"/>
</dbReference>
<dbReference type="STRING" id="207949.RED65_13192"/>
<dbReference type="HOGENOM" id="CLU_617856_0_0_6"/>
<evidence type="ECO:0000259" key="1">
    <source>
        <dbReference type="Pfam" id="PF01323"/>
    </source>
</evidence>
<comment type="caution">
    <text evidence="2">The sequence shown here is derived from an EMBL/GenBank/DDBJ whole genome shotgun (WGS) entry which is preliminary data.</text>
</comment>
<dbReference type="InterPro" id="IPR036249">
    <property type="entry name" value="Thioredoxin-like_sf"/>
</dbReference>
<dbReference type="SUPFAM" id="SSF52833">
    <property type="entry name" value="Thioredoxin-like"/>
    <property type="match status" value="2"/>
</dbReference>
<dbReference type="PANTHER" id="PTHR42943:SF2">
    <property type="entry name" value="GLUTATHIONE S-TRANSFERASE KAPPA 1"/>
    <property type="match status" value="1"/>
</dbReference>
<reference evidence="2 3" key="1">
    <citation type="submission" date="2006-03" db="EMBL/GenBank/DDBJ databases">
        <authorList>
            <person name="Pinhassi J."/>
            <person name="Pedros-Alio C."/>
            <person name="Ferriera S."/>
            <person name="Johnson J."/>
            <person name="Kravitz S."/>
            <person name="Halpern A."/>
            <person name="Remington K."/>
            <person name="Beeson K."/>
            <person name="Tran B."/>
            <person name="Rogers Y.-H."/>
            <person name="Friedman R."/>
            <person name="Venter J.C."/>
        </authorList>
    </citation>
    <scope>NUCLEOTIDE SEQUENCE [LARGE SCALE GENOMIC DNA]</scope>
    <source>
        <strain evidence="2 3">RED65</strain>
    </source>
</reference>
<keyword evidence="3" id="KW-1185">Reference proteome</keyword>
<dbReference type="Proteomes" id="UP000004263">
    <property type="component" value="Unassembled WGS sequence"/>
</dbReference>
<dbReference type="Gene3D" id="3.40.30.10">
    <property type="entry name" value="Glutaredoxin"/>
    <property type="match status" value="1"/>
</dbReference>
<evidence type="ECO:0000313" key="3">
    <source>
        <dbReference type="Proteomes" id="UP000004263"/>
    </source>
</evidence>
<dbReference type="EMBL" id="AAQH01000005">
    <property type="protein sequence ID" value="EAT12641.1"/>
    <property type="molecule type" value="Genomic_DNA"/>
</dbReference>
<feature type="domain" description="DSBA-like thioredoxin" evidence="1">
    <location>
        <begin position="233"/>
        <end position="421"/>
    </location>
</feature>
<proteinExistence type="predicted"/>
<dbReference type="Pfam" id="PF01323">
    <property type="entry name" value="DSBA"/>
    <property type="match status" value="1"/>
</dbReference>
<dbReference type="InterPro" id="IPR001853">
    <property type="entry name" value="DSBA-like_thioredoxin_dom"/>
</dbReference>
<gene>
    <name evidence="2" type="ORF">RED65_13192</name>
</gene>
<name>Q1N3F0_9GAMM</name>